<feature type="transmembrane region" description="Helical" evidence="10">
    <location>
        <begin position="324"/>
        <end position="343"/>
    </location>
</feature>
<dbReference type="InterPro" id="IPR004856">
    <property type="entry name" value="Glyco_trans_ALG6/ALG8"/>
</dbReference>
<protein>
    <recommendedName>
        <fullName evidence="10">Alpha-1,3-glucosyltransferase</fullName>
        <ecNumber evidence="10">2.4.1.-</ecNumber>
    </recommendedName>
</protein>
<evidence type="ECO:0000256" key="9">
    <source>
        <dbReference type="ARBA" id="ARBA00023136"/>
    </source>
</evidence>
<comment type="subcellular location">
    <subcellularLocation>
        <location evidence="1 10">Endoplasmic reticulum membrane</location>
        <topology evidence="1 10">Multi-pass membrane protein</topology>
    </subcellularLocation>
</comment>
<dbReference type="PANTHER" id="PTHR12413:SF1">
    <property type="entry name" value="DOLICHYL PYROPHOSPHATE MAN9GLCNAC2 ALPHA-1,3-GLUCOSYLTRANSFERASE"/>
    <property type="match status" value="1"/>
</dbReference>
<keyword evidence="5 10" id="KW-0808">Transferase</keyword>
<feature type="transmembrane region" description="Helical" evidence="10">
    <location>
        <begin position="417"/>
        <end position="435"/>
    </location>
</feature>
<evidence type="ECO:0000256" key="7">
    <source>
        <dbReference type="ARBA" id="ARBA00022824"/>
    </source>
</evidence>
<organism evidence="11 12">
    <name type="scientific">Trichobilharzia regenti</name>
    <name type="common">Nasal bird schistosome</name>
    <dbReference type="NCBI Taxonomy" id="157069"/>
    <lineage>
        <taxon>Eukaryota</taxon>
        <taxon>Metazoa</taxon>
        <taxon>Spiralia</taxon>
        <taxon>Lophotrochozoa</taxon>
        <taxon>Platyhelminthes</taxon>
        <taxon>Trematoda</taxon>
        <taxon>Digenea</taxon>
        <taxon>Strigeidida</taxon>
        <taxon>Schistosomatoidea</taxon>
        <taxon>Schistosomatidae</taxon>
        <taxon>Trichobilharzia</taxon>
    </lineage>
</organism>
<feature type="transmembrane region" description="Helical" evidence="10">
    <location>
        <begin position="510"/>
        <end position="529"/>
    </location>
</feature>
<keyword evidence="8 10" id="KW-1133">Transmembrane helix</keyword>
<keyword evidence="6 10" id="KW-0812">Transmembrane</keyword>
<evidence type="ECO:0000256" key="5">
    <source>
        <dbReference type="ARBA" id="ARBA00022679"/>
    </source>
</evidence>
<dbReference type="GO" id="GO:0005789">
    <property type="term" value="C:endoplasmic reticulum membrane"/>
    <property type="evidence" value="ECO:0007669"/>
    <property type="project" value="UniProtKB-SubCell"/>
</dbReference>
<feature type="transmembrane region" description="Helical" evidence="10">
    <location>
        <begin position="154"/>
        <end position="170"/>
    </location>
</feature>
<accession>A0AA85K552</accession>
<dbReference type="Pfam" id="PF03155">
    <property type="entry name" value="Alg6_Alg8"/>
    <property type="match status" value="1"/>
</dbReference>
<dbReference type="PANTHER" id="PTHR12413">
    <property type="entry name" value="DOLICHYL GLYCOSYLTRANSFERASE"/>
    <property type="match status" value="1"/>
</dbReference>
<evidence type="ECO:0000256" key="1">
    <source>
        <dbReference type="ARBA" id="ARBA00004477"/>
    </source>
</evidence>
<sequence>MNADNIIKICLPIFIGLTVRSAISLHSYSGQGKPPMYGDYEAQRHWMEITFNLPPTEWYTNTTQNDLNYWGLDYPPLTAYHSWLMGALASLINNEWVQLYKSRGFESKEHKLFMRYTVFIADLLIFIPFVIVYFYSVLPRIVNTDVNRLKQISGFYSACLMLTYPGIILIDHGHFQYNCISLGLYLASVNCLLLQWDIFASILFCLALCYKQMELYHSLPIFFYLLSVCLHKSTLRDGVIHFIKLGLTVLLTISLVFTPFLLTTNDANSVYQVIKRLFPLDRGIYEDKVSNFWCATSPLVKWRSLFPPASSALSSPSSSPSYELVLISILLVSITCLPCCLILLKKSTNQQKKLLISLVICSLGFYLFSFQVHEKSILLVTIPVLCLLPIYPASSFLFSLCSVLSMWPLLKKDELKLASLSLVCIYCILGCFIVFRNNHSNNNKNNSDNTNHGKHNTDKTLQKTNSSDSIISSKMSSVFAYCVILLGYSILIVGDMFITPPQAYPDLFPLLFSMYSFALFFLFLLYWQWKVIFD</sequence>
<dbReference type="AlphaFoldDB" id="A0AA85K552"/>
<evidence type="ECO:0000256" key="8">
    <source>
        <dbReference type="ARBA" id="ARBA00022989"/>
    </source>
</evidence>
<feature type="transmembrane region" description="Helical" evidence="10">
    <location>
        <begin position="378"/>
        <end position="405"/>
    </location>
</feature>
<keyword evidence="11" id="KW-1185">Reference proteome</keyword>
<dbReference type="EC" id="2.4.1.-" evidence="10"/>
<proteinExistence type="inferred from homology"/>
<evidence type="ECO:0000256" key="2">
    <source>
        <dbReference type="ARBA" id="ARBA00004922"/>
    </source>
</evidence>
<evidence type="ECO:0000256" key="4">
    <source>
        <dbReference type="ARBA" id="ARBA00022676"/>
    </source>
</evidence>
<evidence type="ECO:0000256" key="6">
    <source>
        <dbReference type="ARBA" id="ARBA00022692"/>
    </source>
</evidence>
<feature type="transmembrane region" description="Helical" evidence="10">
    <location>
        <begin position="113"/>
        <end position="134"/>
    </location>
</feature>
<dbReference type="Proteomes" id="UP000050795">
    <property type="component" value="Unassembled WGS sequence"/>
</dbReference>
<keyword evidence="4 10" id="KW-0328">Glycosyltransferase</keyword>
<reference evidence="12" key="2">
    <citation type="submission" date="2023-11" db="UniProtKB">
        <authorList>
            <consortium name="WormBaseParasite"/>
        </authorList>
    </citation>
    <scope>IDENTIFICATION</scope>
</reference>
<keyword evidence="9 10" id="KW-0472">Membrane</keyword>
<evidence type="ECO:0000313" key="11">
    <source>
        <dbReference type="Proteomes" id="UP000050795"/>
    </source>
</evidence>
<feature type="transmembrane region" description="Helical" evidence="10">
    <location>
        <begin position="242"/>
        <end position="262"/>
    </location>
</feature>
<dbReference type="GO" id="GO:0042281">
    <property type="term" value="F:dolichyl pyrophosphate Man9GlcNAc2 alpha-1,3-glucosyltransferase activity"/>
    <property type="evidence" value="ECO:0007669"/>
    <property type="project" value="TreeGrafter"/>
</dbReference>
<comment type="pathway">
    <text evidence="2 10">Protein modification; protein glycosylation.</text>
</comment>
<reference evidence="11" key="1">
    <citation type="submission" date="2022-06" db="EMBL/GenBank/DDBJ databases">
        <authorList>
            <person name="Berger JAMES D."/>
            <person name="Berger JAMES D."/>
        </authorList>
    </citation>
    <scope>NUCLEOTIDE SEQUENCE [LARGE SCALE GENOMIC DNA]</scope>
</reference>
<feature type="transmembrane region" description="Helical" evidence="10">
    <location>
        <begin position="478"/>
        <end position="498"/>
    </location>
</feature>
<keyword evidence="7 10" id="KW-0256">Endoplasmic reticulum</keyword>
<feature type="transmembrane region" description="Helical" evidence="10">
    <location>
        <begin position="182"/>
        <end position="209"/>
    </location>
</feature>
<name>A0AA85K552_TRIRE</name>
<evidence type="ECO:0000256" key="10">
    <source>
        <dbReference type="RuleBase" id="RU363110"/>
    </source>
</evidence>
<comment type="similarity">
    <text evidence="3 10">Belongs to the ALG6/ALG8 glucosyltransferase family.</text>
</comment>
<dbReference type="WBParaSite" id="TREG1_61900.1">
    <property type="protein sequence ID" value="TREG1_61900.1"/>
    <property type="gene ID" value="TREG1_61900"/>
</dbReference>
<evidence type="ECO:0000313" key="12">
    <source>
        <dbReference type="WBParaSite" id="TREG1_61900.1"/>
    </source>
</evidence>
<evidence type="ECO:0000256" key="3">
    <source>
        <dbReference type="ARBA" id="ARBA00008715"/>
    </source>
</evidence>